<feature type="chain" id="PRO_5043966160" evidence="1">
    <location>
        <begin position="23"/>
        <end position="256"/>
    </location>
</feature>
<reference evidence="4" key="3">
    <citation type="journal article" date="2019" name="Int. J. Syst. Evol. Microbiol.">
        <title>The Global Catalogue of Microorganisms (GCM) 10K type strain sequencing project: providing services to taxonomists for standard genome sequencing and annotation.</title>
        <authorList>
            <consortium name="The Broad Institute Genomics Platform"/>
            <consortium name="The Broad Institute Genome Sequencing Center for Infectious Disease"/>
            <person name="Wu L."/>
            <person name="Ma J."/>
        </authorList>
    </citation>
    <scope>NUCLEOTIDE SEQUENCE [LARGE SCALE GENOMIC DNA]</scope>
    <source>
        <strain evidence="4">CGMCC 1.8884</strain>
    </source>
</reference>
<dbReference type="GeneID" id="59164807"/>
<evidence type="ECO:0000256" key="1">
    <source>
        <dbReference type="SAM" id="SignalP"/>
    </source>
</evidence>
<feature type="signal peptide" evidence="1">
    <location>
        <begin position="1"/>
        <end position="22"/>
    </location>
</feature>
<name>A0AAV4K5Y1_9DEIO</name>
<dbReference type="EMBL" id="BMLZ01000010">
    <property type="protein sequence ID" value="GGP29424.1"/>
    <property type="molecule type" value="Genomic_DNA"/>
</dbReference>
<dbReference type="Proteomes" id="UP000630135">
    <property type="component" value="Unassembled WGS sequence"/>
</dbReference>
<dbReference type="EMBL" id="BMMA01000012">
    <property type="protein sequence ID" value="GGI82187.1"/>
    <property type="molecule type" value="Genomic_DNA"/>
</dbReference>
<dbReference type="AlphaFoldDB" id="A0AAV4K5Y1"/>
<evidence type="ECO:0000313" key="4">
    <source>
        <dbReference type="Proteomes" id="UP000630135"/>
    </source>
</evidence>
<comment type="caution">
    <text evidence="2">The sequence shown here is derived from an EMBL/GenBank/DDBJ whole genome shotgun (WGS) entry which is preliminary data.</text>
</comment>
<organism evidence="2 5">
    <name type="scientific">Deinococcus wulumuqiensis</name>
    <dbReference type="NCBI Taxonomy" id="980427"/>
    <lineage>
        <taxon>Bacteria</taxon>
        <taxon>Thermotogati</taxon>
        <taxon>Deinococcota</taxon>
        <taxon>Deinococci</taxon>
        <taxon>Deinococcales</taxon>
        <taxon>Deinococcaceae</taxon>
        <taxon>Deinococcus</taxon>
    </lineage>
</organism>
<proteinExistence type="predicted"/>
<keyword evidence="4" id="KW-1185">Reference proteome</keyword>
<reference evidence="2" key="4">
    <citation type="submission" date="2023-08" db="EMBL/GenBank/DDBJ databases">
        <authorList>
            <person name="Sun Q."/>
            <person name="Zhou Y."/>
        </authorList>
    </citation>
    <scope>NUCLEOTIDE SEQUENCE</scope>
    <source>
        <strain evidence="3">CGMCC 1.8884</strain>
        <strain evidence="2">CGMCC 1.8885</strain>
    </source>
</reference>
<dbReference type="RefSeq" id="WP_017869931.1">
    <property type="nucleotide sequence ID" value="NZ_BMLZ01000010.1"/>
</dbReference>
<gene>
    <name evidence="3" type="ORF">GCM10008021_10750</name>
    <name evidence="2" type="ORF">GCM10010914_15570</name>
</gene>
<evidence type="ECO:0000313" key="3">
    <source>
        <dbReference type="EMBL" id="GGP29424.1"/>
    </source>
</evidence>
<evidence type="ECO:0000313" key="5">
    <source>
        <dbReference type="Proteomes" id="UP000652720"/>
    </source>
</evidence>
<protein>
    <submittedName>
        <fullName evidence="2">Uncharacterized protein</fullName>
    </submittedName>
</protein>
<accession>A0AAV4K5Y1</accession>
<evidence type="ECO:0000313" key="2">
    <source>
        <dbReference type="EMBL" id="GGI82187.1"/>
    </source>
</evidence>
<reference evidence="2" key="2">
    <citation type="journal article" date="2014" name="Int. J. Syst. Evol. Microbiol.">
        <title>Complete genome sequence of Corynebacterium casei LMG S-19264T (=DSM 44701T), isolated from a smear-ripened cheese.</title>
        <authorList>
            <consortium name="US DOE Joint Genome Institute (JGI-PGF)"/>
            <person name="Walter F."/>
            <person name="Albersmeier A."/>
            <person name="Kalinowski J."/>
            <person name="Ruckert C."/>
        </authorList>
    </citation>
    <scope>NUCLEOTIDE SEQUENCE</scope>
    <source>
        <strain evidence="2">CGMCC 1.8885</strain>
    </source>
</reference>
<sequence length="256" mass="27785">MRRVLATFALVSGVALWPCALAAPRAQTTSGKVTYIARPGALVAQKGGREMWRNKGLFREAQTLEVLVSGGKLLVLSSEGKSRRASLTAFAPGTGKRLWQTPISDEDSTDLDLRGVTAGTVLVTAVWGPPRIPRVIVAGLEGGEIRFKKPGELLGYTGKYAVLLDYGLNLEVPTGAWLPLVRLDLEQARRTYIGLTLPERPGCGKVLSRQAGKSNLKYDNRFVTALRQDDCGLFTAKVDWYGKAGQKPIINPPRGR</sequence>
<dbReference type="Proteomes" id="UP000652720">
    <property type="component" value="Unassembled WGS sequence"/>
</dbReference>
<keyword evidence="1" id="KW-0732">Signal</keyword>
<reference evidence="3" key="1">
    <citation type="journal article" date="2014" name="Int. J. Syst. Evol. Microbiol.">
        <title>Complete genome of a new Firmicutes species belonging to the dominant human colonic microbiota ('Ruminococcus bicirculans') reveals two chromosomes and a selective capacity to utilize plant glucans.</title>
        <authorList>
            <consortium name="NISC Comparative Sequencing Program"/>
            <person name="Wegmann U."/>
            <person name="Louis P."/>
            <person name="Goesmann A."/>
            <person name="Henrissat B."/>
            <person name="Duncan S.H."/>
            <person name="Flint H.J."/>
        </authorList>
    </citation>
    <scope>NUCLEOTIDE SEQUENCE</scope>
    <source>
        <strain evidence="3">CGMCC 1.8884</strain>
    </source>
</reference>